<protein>
    <recommendedName>
        <fullName evidence="4">NADH dehydrogenase</fullName>
    </recommendedName>
</protein>
<dbReference type="OrthoDB" id="7867343at2"/>
<accession>A0A369TIW9</accession>
<keyword evidence="1" id="KW-0732">Signal</keyword>
<reference evidence="2 3" key="1">
    <citation type="submission" date="2018-07" db="EMBL/GenBank/DDBJ databases">
        <title>Thalassococcus profundi sp. nov., a marine bacterium isolated from deep seawater of Okinawa Trough.</title>
        <authorList>
            <person name="Yu M."/>
        </authorList>
    </citation>
    <scope>NUCLEOTIDE SEQUENCE [LARGE SCALE GENOMIC DNA]</scope>
    <source>
        <strain evidence="2 3">WRAS1</strain>
    </source>
</reference>
<feature type="chain" id="PRO_5016976187" description="NADH dehydrogenase" evidence="1">
    <location>
        <begin position="22"/>
        <end position="109"/>
    </location>
</feature>
<dbReference type="Proteomes" id="UP000253977">
    <property type="component" value="Unassembled WGS sequence"/>
</dbReference>
<evidence type="ECO:0000313" key="3">
    <source>
        <dbReference type="Proteomes" id="UP000253977"/>
    </source>
</evidence>
<evidence type="ECO:0000313" key="2">
    <source>
        <dbReference type="EMBL" id="RDD65218.1"/>
    </source>
</evidence>
<proteinExistence type="predicted"/>
<dbReference type="RefSeq" id="WP_114512037.1">
    <property type="nucleotide sequence ID" value="NZ_QPMK01000014.1"/>
</dbReference>
<name>A0A369TIW9_9RHOB</name>
<dbReference type="EMBL" id="QPMK01000014">
    <property type="protein sequence ID" value="RDD65218.1"/>
    <property type="molecule type" value="Genomic_DNA"/>
</dbReference>
<dbReference type="AlphaFoldDB" id="A0A369TIW9"/>
<feature type="signal peptide" evidence="1">
    <location>
        <begin position="1"/>
        <end position="21"/>
    </location>
</feature>
<evidence type="ECO:0008006" key="4">
    <source>
        <dbReference type="Google" id="ProtNLM"/>
    </source>
</evidence>
<sequence length="109" mass="10852">MTRFLTAPLALAALTYLGACALPPEGVEAPQLAGFDAAVASIGCDLVSESDYIPVELQTGLTRAQVQETAAYKLAQGQGVSLSNGGFRSTVGACAPAEPAPAAEAATAA</sequence>
<evidence type="ECO:0000256" key="1">
    <source>
        <dbReference type="SAM" id="SignalP"/>
    </source>
</evidence>
<keyword evidence="3" id="KW-1185">Reference proteome</keyword>
<organism evidence="2 3">
    <name type="scientific">Thalassococcus profundi</name>
    <dbReference type="NCBI Taxonomy" id="2282382"/>
    <lineage>
        <taxon>Bacteria</taxon>
        <taxon>Pseudomonadati</taxon>
        <taxon>Pseudomonadota</taxon>
        <taxon>Alphaproteobacteria</taxon>
        <taxon>Rhodobacterales</taxon>
        <taxon>Roseobacteraceae</taxon>
        <taxon>Thalassococcus</taxon>
    </lineage>
</organism>
<gene>
    <name evidence="2" type="ORF">DU478_16300</name>
</gene>
<comment type="caution">
    <text evidence="2">The sequence shown here is derived from an EMBL/GenBank/DDBJ whole genome shotgun (WGS) entry which is preliminary data.</text>
</comment>